<evidence type="ECO:0000313" key="3">
    <source>
        <dbReference type="EMBL" id="SBT47255.1"/>
    </source>
</evidence>
<dbReference type="Pfam" id="PF22422">
    <property type="entry name" value="MGH1-like_GH"/>
    <property type="match status" value="1"/>
</dbReference>
<reference evidence="3 4" key="1">
    <citation type="submission" date="2016-06" db="EMBL/GenBank/DDBJ databases">
        <authorList>
            <person name="Kjaerup R.B."/>
            <person name="Dalgaard T.S."/>
            <person name="Juul-Madsen H.R."/>
        </authorList>
    </citation>
    <scope>NUCLEOTIDE SEQUENCE [LARGE SCALE GENOMIC DNA]</scope>
    <source>
        <strain evidence="3 4">DSM 45248</strain>
    </source>
</reference>
<dbReference type="GO" id="GO:0004573">
    <property type="term" value="F:Glc3Man9GlcNAc2 oligosaccharide glucosidase activity"/>
    <property type="evidence" value="ECO:0007669"/>
    <property type="project" value="InterPro"/>
</dbReference>
<dbReference type="InterPro" id="IPR004888">
    <property type="entry name" value="Glycoside_hydrolase_63"/>
</dbReference>
<protein>
    <submittedName>
        <fullName evidence="3">Mannosyl oligosaccharide glucosidase</fullName>
    </submittedName>
</protein>
<keyword evidence="4" id="KW-1185">Reference proteome</keyword>
<dbReference type="SUPFAM" id="SSF48208">
    <property type="entry name" value="Six-hairpin glycosidases"/>
    <property type="match status" value="1"/>
</dbReference>
<dbReference type="PANTHER" id="PTHR10412">
    <property type="entry name" value="MANNOSYL-OLIGOSACCHARIDE GLUCOSIDASE"/>
    <property type="match status" value="1"/>
</dbReference>
<dbReference type="InterPro" id="IPR012341">
    <property type="entry name" value="6hp_glycosidase-like_sf"/>
</dbReference>
<dbReference type="AlphaFoldDB" id="A0A1A8ZTV2"/>
<gene>
    <name evidence="3" type="ORF">GA0070621_2847</name>
</gene>
<evidence type="ECO:0000256" key="1">
    <source>
        <dbReference type="SAM" id="MobiDB-lite"/>
    </source>
</evidence>
<dbReference type="EMBL" id="LT594324">
    <property type="protein sequence ID" value="SBT47255.1"/>
    <property type="molecule type" value="Genomic_DNA"/>
</dbReference>
<dbReference type="Gene3D" id="1.50.10.10">
    <property type="match status" value="2"/>
</dbReference>
<accession>A0A1A8ZTV2</accession>
<dbReference type="GO" id="GO:0009311">
    <property type="term" value="P:oligosaccharide metabolic process"/>
    <property type="evidence" value="ECO:0007669"/>
    <property type="project" value="InterPro"/>
</dbReference>
<dbReference type="PANTHER" id="PTHR10412:SF10">
    <property type="entry name" value="GLYCOSYL HYDROLASE FAMILY 63 C-TERMINAL DOMAIN-CONTAINING PROTEIN"/>
    <property type="match status" value="1"/>
</dbReference>
<evidence type="ECO:0000313" key="4">
    <source>
        <dbReference type="Proteomes" id="UP000198765"/>
    </source>
</evidence>
<name>A0A1A8ZTV2_9ACTN</name>
<feature type="region of interest" description="Disordered" evidence="1">
    <location>
        <begin position="1"/>
        <end position="26"/>
    </location>
</feature>
<dbReference type="Proteomes" id="UP000198765">
    <property type="component" value="Chromosome I"/>
</dbReference>
<dbReference type="InterPro" id="IPR054491">
    <property type="entry name" value="MGH1-like_GH"/>
</dbReference>
<organism evidence="3 4">
    <name type="scientific">Micromonospora narathiwatensis</name>
    <dbReference type="NCBI Taxonomy" id="299146"/>
    <lineage>
        <taxon>Bacteria</taxon>
        <taxon>Bacillati</taxon>
        <taxon>Actinomycetota</taxon>
        <taxon>Actinomycetes</taxon>
        <taxon>Micromonosporales</taxon>
        <taxon>Micromonosporaceae</taxon>
        <taxon>Micromonospora</taxon>
    </lineage>
</organism>
<evidence type="ECO:0000259" key="2">
    <source>
        <dbReference type="Pfam" id="PF22422"/>
    </source>
</evidence>
<feature type="domain" description="Mannosylglycerate hydrolase MGH1-like glycoside hydrolase" evidence="2">
    <location>
        <begin position="452"/>
        <end position="670"/>
    </location>
</feature>
<proteinExistence type="predicted"/>
<sequence>MYPGGVEDVQVITDRPTSESPDPERHRLAQADAGVRDWRAWGPYLSERAWGTVREDYSEHGTAWDYFPHDHARSRAYRWNEDGMAGVCDDRQTFCLALALWNGRDPILKERMFGLGGDGGNHGEDVKEYWWYEDSTPTHSYMRWRYHYPQAAFPYDELVAVNALRGREDTEYELVDTGIFDDDRYWAVTVDYAKASPTDLCVLITVANRGDRDETLHVLPTLWFRNTWAWGLPGGDRVPVIVGTTAGPDTGARLLGDHWVLGQLLLEGDGEPTPLLCDNDSNAERLWGLPGRSPYPKDGINDHVVAGADTVNPDREGTKGALHYVLDVPAGGQRQIRLRLTRTAPPPASAPPPRADLGDDFDSVLWARRAEANRFFDSVIPAGASTDEALVARQAIAGLMWGKQFYHFDVKRWLDGDPGSAPPPAGRRHGRNSAWWHMNSFDVISMPDPWEYPWYAAWDLAFHCVTIARVDPGFAKDQLLLLLREWYLHPNGQIPAYEWAFGDVNPPVHAWAALKVFEIDGGRDHEFLARVMHKLLLNFTWWVNRKDTGGNNVFEGGFLGLDNVGPFDRSAALPVAGVLEQSDGTGWMGMYALNLLDMAIVLAEHDRAYEDIATKFFEHFAYIAAAAYDQGLWDDEDAFFYDVLRLADGTKVPLKVRSVVGLLPLAATTRLTARTLHRLPELGARLRWFLTNRPEYADVIGARRIGPDGRQQRLLSMVGPEQVVRLLARMLDTDEFLSEYGLRTLSRAHLDKPFTVTLGGQEFSVGYEPAESTSGLFGGNSNWRGPIWMPTNFLLVSALRDYAAFFGDDLQVEYPTRSGQKRTLDEIADDLSARLIALFTRDDWGRRPIYGACQLFQTHPDWRDLIAFPEYFHGDNGAGLGAWHQTGWTALVADLILTLRR</sequence>
<dbReference type="PATRIC" id="fig|299146.4.peg.2954"/>
<dbReference type="InterPro" id="IPR008928">
    <property type="entry name" value="6-hairpin_glycosidase_sf"/>
</dbReference>